<dbReference type="Proteomes" id="UP000241769">
    <property type="component" value="Unassembled WGS sequence"/>
</dbReference>
<reference evidence="2 3" key="1">
    <citation type="journal article" date="2018" name="Genome Biol. Evol.">
        <title>Multiple Roots of Fruiting Body Formation in Amoebozoa.</title>
        <authorList>
            <person name="Hillmann F."/>
            <person name="Forbes G."/>
            <person name="Novohradska S."/>
            <person name="Ferling I."/>
            <person name="Riege K."/>
            <person name="Groth M."/>
            <person name="Westermann M."/>
            <person name="Marz M."/>
            <person name="Spaller T."/>
            <person name="Winckler T."/>
            <person name="Schaap P."/>
            <person name="Glockner G."/>
        </authorList>
    </citation>
    <scope>NUCLEOTIDE SEQUENCE [LARGE SCALE GENOMIC DNA]</scope>
    <source>
        <strain evidence="2 3">Jena</strain>
    </source>
</reference>
<organism evidence="2 3">
    <name type="scientific">Planoprotostelium fungivorum</name>
    <dbReference type="NCBI Taxonomy" id="1890364"/>
    <lineage>
        <taxon>Eukaryota</taxon>
        <taxon>Amoebozoa</taxon>
        <taxon>Evosea</taxon>
        <taxon>Variosea</taxon>
        <taxon>Cavosteliida</taxon>
        <taxon>Cavosteliaceae</taxon>
        <taxon>Planoprotostelium</taxon>
    </lineage>
</organism>
<feature type="chain" id="PRO_5015114918" evidence="1">
    <location>
        <begin position="16"/>
        <end position="186"/>
    </location>
</feature>
<evidence type="ECO:0000313" key="3">
    <source>
        <dbReference type="Proteomes" id="UP000241769"/>
    </source>
</evidence>
<gene>
    <name evidence="2" type="ORF">PROFUN_06140</name>
</gene>
<dbReference type="InParanoid" id="A0A2P6NPI6"/>
<sequence length="186" mass="20984">MATIALLFLLSSVAALELSIPTHYSADFKLAVSLSNGKNMKGSGDIYSTDGVFRSIYKLPLPEGDTKISTWYFYSNNTQYEVDGNEEKCRKNTEMHFTGFTKMSGAQLTETPCKKEFKKGKAGITWTKNDFVVGNITLCTDEKGVKPYWLNSVEDGGFIRAEYLYIFDDWKNETPKPEKFVLPAFC</sequence>
<dbReference type="EMBL" id="MDYQ01000038">
    <property type="protein sequence ID" value="PRP85866.1"/>
    <property type="molecule type" value="Genomic_DNA"/>
</dbReference>
<evidence type="ECO:0000256" key="1">
    <source>
        <dbReference type="SAM" id="SignalP"/>
    </source>
</evidence>
<name>A0A2P6NPI6_9EUKA</name>
<comment type="caution">
    <text evidence="2">The sequence shown here is derived from an EMBL/GenBank/DDBJ whole genome shotgun (WGS) entry which is preliminary data.</text>
</comment>
<keyword evidence="3" id="KW-1185">Reference proteome</keyword>
<dbReference type="AlphaFoldDB" id="A0A2P6NPI6"/>
<feature type="signal peptide" evidence="1">
    <location>
        <begin position="1"/>
        <end position="15"/>
    </location>
</feature>
<accession>A0A2P6NPI6</accession>
<keyword evidence="1" id="KW-0732">Signal</keyword>
<protein>
    <submittedName>
        <fullName evidence="2">Uncharacterized protein</fullName>
    </submittedName>
</protein>
<evidence type="ECO:0000313" key="2">
    <source>
        <dbReference type="EMBL" id="PRP85866.1"/>
    </source>
</evidence>
<proteinExistence type="predicted"/>